<dbReference type="InterPro" id="IPR000073">
    <property type="entry name" value="AB_hydrolase_1"/>
</dbReference>
<dbReference type="Pfam" id="PF00561">
    <property type="entry name" value="Abhydrolase_1"/>
    <property type="match status" value="1"/>
</dbReference>
<dbReference type="PRINTS" id="PR00111">
    <property type="entry name" value="ABHYDROLASE"/>
</dbReference>
<dbReference type="GO" id="GO:0004301">
    <property type="term" value="F:epoxide hydrolase activity"/>
    <property type="evidence" value="ECO:0007669"/>
    <property type="project" value="TreeGrafter"/>
</dbReference>
<reference evidence="2" key="3">
    <citation type="submission" date="2016-10" db="EMBL/GenBank/DDBJ databases">
        <authorList>
            <person name="de Groot N.N."/>
        </authorList>
    </citation>
    <scope>NUCLEOTIDE SEQUENCE [LARGE SCALE GENOMIC DNA]</scope>
    <source>
        <strain evidence="2">CCBAU85039</strain>
    </source>
</reference>
<reference evidence="3 5" key="2">
    <citation type="submission" date="2016-10" db="EMBL/GenBank/DDBJ databases">
        <authorList>
            <person name="Varghese N."/>
            <person name="Submissions S."/>
        </authorList>
    </citation>
    <scope>NUCLEOTIDE SEQUENCE [LARGE SCALE GENOMIC DNA]</scope>
    <source>
        <strain evidence="3 5">CGMCC 1.7071</strain>
    </source>
</reference>
<dbReference type="GO" id="GO:0018786">
    <property type="term" value="F:haloalkane dehalogenase activity"/>
    <property type="evidence" value="ECO:0007669"/>
    <property type="project" value="UniProtKB-EC"/>
</dbReference>
<protein>
    <submittedName>
        <fullName evidence="2">Haloalkane dehalogenase</fullName>
        <ecNumber evidence="2">3.8.1.5</ecNumber>
    </submittedName>
    <submittedName>
        <fullName evidence="3">Pimeloyl-ACP methyl ester carboxylesterase</fullName>
    </submittedName>
</protein>
<evidence type="ECO:0000313" key="2">
    <source>
        <dbReference type="EMBL" id="SEI11900.1"/>
    </source>
</evidence>
<dbReference type="EMBL" id="FOCV01000013">
    <property type="protein sequence ID" value="SEO19379.1"/>
    <property type="molecule type" value="Genomic_DNA"/>
</dbReference>
<reference evidence="4" key="1">
    <citation type="submission" date="2016-10" db="EMBL/GenBank/DDBJ databases">
        <authorList>
            <person name="Wibberg D."/>
        </authorList>
    </citation>
    <scope>NUCLEOTIDE SEQUENCE [LARGE SCALE GENOMIC DNA]</scope>
</reference>
<dbReference type="PANTHER" id="PTHR42977">
    <property type="entry name" value="HYDROLASE-RELATED"/>
    <property type="match status" value="1"/>
</dbReference>
<dbReference type="Proteomes" id="UP000183063">
    <property type="component" value="Unassembled WGS sequence"/>
</dbReference>
<dbReference type="SUPFAM" id="SSF53474">
    <property type="entry name" value="alpha/beta-Hydrolases"/>
    <property type="match status" value="1"/>
</dbReference>
<dbReference type="EMBL" id="FNXB01000031">
    <property type="protein sequence ID" value="SEI11900.1"/>
    <property type="molecule type" value="Genomic_DNA"/>
</dbReference>
<dbReference type="PANTHER" id="PTHR42977:SF1">
    <property type="entry name" value="BLR6576 PROTEIN"/>
    <property type="match status" value="1"/>
</dbReference>
<dbReference type="STRING" id="501024.RTCCBAU85039_4736"/>
<keyword evidence="2" id="KW-0378">Hydrolase</keyword>
<keyword evidence="5" id="KW-1185">Reference proteome</keyword>
<evidence type="ECO:0000259" key="1">
    <source>
        <dbReference type="Pfam" id="PF00561"/>
    </source>
</evidence>
<feature type="domain" description="AB hydrolase-1" evidence="1">
    <location>
        <begin position="27"/>
        <end position="263"/>
    </location>
</feature>
<name>A0A1H8MPZ2_9HYPH</name>
<evidence type="ECO:0000313" key="5">
    <source>
        <dbReference type="Proteomes" id="UP000198939"/>
    </source>
</evidence>
<gene>
    <name evidence="2" type="primary">dhaA_1</name>
    <name evidence="2" type="ORF">RTCCBAU85039_4736</name>
    <name evidence="3" type="ORF">SAMN05216228_10134</name>
</gene>
<dbReference type="Gene3D" id="3.40.50.1820">
    <property type="entry name" value="alpha/beta hydrolase"/>
    <property type="match status" value="1"/>
</dbReference>
<dbReference type="InterPro" id="IPR029058">
    <property type="entry name" value="AB_hydrolase_fold"/>
</dbReference>
<accession>A0A1H8MPZ2</accession>
<evidence type="ECO:0000313" key="3">
    <source>
        <dbReference type="EMBL" id="SEO19379.1"/>
    </source>
</evidence>
<sequence>MRSPTYHRIDIDGHEVFYREAGDSTKPTLLLLHGFPSSSHMFRDLIPQLADRFHLIAPDIPGFGQSAAPARANFSYTFDNLAGVIQRFSEVLGIERFALYSFDIGAPIGFRVAIKYPERVTAIISQNGNAYDEGLSDVWNPIKRYWSEPTYANRDALREIMKPLAIRWQYEHGVSDLSNVSPDGYSLDAFYMARPDTEEIQLDIALDYASNVALYPMFQTYFRKYQPRFLAIWGDKDPFFLPAGAEAFKRDLPNAEIHLLDTGLRVGDAFPRNRHRNSRLPDLTALATSACFHRC</sequence>
<evidence type="ECO:0000313" key="4">
    <source>
        <dbReference type="Proteomes" id="UP000183063"/>
    </source>
</evidence>
<organism evidence="2 4">
    <name type="scientific">Rhizobium tibeticum</name>
    <dbReference type="NCBI Taxonomy" id="501024"/>
    <lineage>
        <taxon>Bacteria</taxon>
        <taxon>Pseudomonadati</taxon>
        <taxon>Pseudomonadota</taxon>
        <taxon>Alphaproteobacteria</taxon>
        <taxon>Hyphomicrobiales</taxon>
        <taxon>Rhizobiaceae</taxon>
        <taxon>Rhizobium/Agrobacterium group</taxon>
        <taxon>Rhizobium</taxon>
    </lineage>
</organism>
<dbReference type="InterPro" id="IPR051340">
    <property type="entry name" value="Haloalkane_dehalogenase"/>
</dbReference>
<dbReference type="AlphaFoldDB" id="A0A1H8MPZ2"/>
<dbReference type="Proteomes" id="UP000198939">
    <property type="component" value="Unassembled WGS sequence"/>
</dbReference>
<proteinExistence type="predicted"/>
<dbReference type="EC" id="3.8.1.5" evidence="2"/>